<feature type="transmembrane region" description="Helical" evidence="8">
    <location>
        <begin position="278"/>
        <end position="300"/>
    </location>
</feature>
<feature type="transmembrane region" description="Helical" evidence="8">
    <location>
        <begin position="104"/>
        <end position="123"/>
    </location>
</feature>
<feature type="transmembrane region" description="Helical" evidence="8">
    <location>
        <begin position="135"/>
        <end position="154"/>
    </location>
</feature>
<dbReference type="EMBL" id="LBXN01000029">
    <property type="protein sequence ID" value="KKR32885.1"/>
    <property type="molecule type" value="Genomic_DNA"/>
</dbReference>
<feature type="transmembrane region" description="Helical" evidence="8">
    <location>
        <begin position="174"/>
        <end position="199"/>
    </location>
</feature>
<dbReference type="InterPro" id="IPR050297">
    <property type="entry name" value="LipidA_mod_glycosyltrf_83"/>
</dbReference>
<keyword evidence="3" id="KW-0328">Glycosyltransferase</keyword>
<dbReference type="Pfam" id="PF13231">
    <property type="entry name" value="PMT_2"/>
    <property type="match status" value="1"/>
</dbReference>
<dbReference type="AlphaFoldDB" id="A0A0G0SDV2"/>
<feature type="transmembrane region" description="Helical" evidence="8">
    <location>
        <begin position="335"/>
        <end position="352"/>
    </location>
</feature>
<feature type="transmembrane region" description="Helical" evidence="8">
    <location>
        <begin position="211"/>
        <end position="231"/>
    </location>
</feature>
<dbReference type="InterPro" id="IPR038731">
    <property type="entry name" value="RgtA/B/C-like"/>
</dbReference>
<dbReference type="Proteomes" id="UP000034539">
    <property type="component" value="Unassembled WGS sequence"/>
</dbReference>
<evidence type="ECO:0000256" key="8">
    <source>
        <dbReference type="SAM" id="Phobius"/>
    </source>
</evidence>
<comment type="caution">
    <text evidence="10">The sequence shown here is derived from an EMBL/GenBank/DDBJ whole genome shotgun (WGS) entry which is preliminary data.</text>
</comment>
<protein>
    <recommendedName>
        <fullName evidence="9">Glycosyltransferase RgtA/B/C/D-like domain-containing protein</fullName>
    </recommendedName>
</protein>
<gene>
    <name evidence="10" type="ORF">UT63_C0029G0010</name>
</gene>
<evidence type="ECO:0000256" key="1">
    <source>
        <dbReference type="ARBA" id="ARBA00004651"/>
    </source>
</evidence>
<dbReference type="GO" id="GO:0016763">
    <property type="term" value="F:pentosyltransferase activity"/>
    <property type="evidence" value="ECO:0007669"/>
    <property type="project" value="TreeGrafter"/>
</dbReference>
<keyword evidence="5 8" id="KW-0812">Transmembrane</keyword>
<evidence type="ECO:0000256" key="5">
    <source>
        <dbReference type="ARBA" id="ARBA00022692"/>
    </source>
</evidence>
<keyword evidence="2" id="KW-1003">Cell membrane</keyword>
<keyword evidence="7 8" id="KW-0472">Membrane</keyword>
<keyword evidence="4" id="KW-0808">Transferase</keyword>
<organism evidence="10 11">
    <name type="scientific">Candidatus Gottesmanbacteria bacterium GW2011_GWC2_39_8</name>
    <dbReference type="NCBI Taxonomy" id="1618450"/>
    <lineage>
        <taxon>Bacteria</taxon>
        <taxon>Candidatus Gottesmaniibacteriota</taxon>
    </lineage>
</organism>
<feature type="transmembrane region" description="Helical" evidence="8">
    <location>
        <begin position="364"/>
        <end position="382"/>
    </location>
</feature>
<dbReference type="PANTHER" id="PTHR33908">
    <property type="entry name" value="MANNOSYLTRANSFERASE YKCB-RELATED"/>
    <property type="match status" value="1"/>
</dbReference>
<reference evidence="10 11" key="1">
    <citation type="journal article" date="2015" name="Nature">
        <title>rRNA introns, odd ribosomes, and small enigmatic genomes across a large radiation of phyla.</title>
        <authorList>
            <person name="Brown C.T."/>
            <person name="Hug L.A."/>
            <person name="Thomas B.C."/>
            <person name="Sharon I."/>
            <person name="Castelle C.J."/>
            <person name="Singh A."/>
            <person name="Wilkins M.J."/>
            <person name="Williams K.H."/>
            <person name="Banfield J.F."/>
        </authorList>
    </citation>
    <scope>NUCLEOTIDE SEQUENCE [LARGE SCALE GENOMIC DNA]</scope>
</reference>
<name>A0A0G0SDV2_9BACT</name>
<dbReference type="GO" id="GO:0005886">
    <property type="term" value="C:plasma membrane"/>
    <property type="evidence" value="ECO:0007669"/>
    <property type="project" value="UniProtKB-SubCell"/>
</dbReference>
<comment type="subcellular location">
    <subcellularLocation>
        <location evidence="1">Cell membrane</location>
        <topology evidence="1">Multi-pass membrane protein</topology>
    </subcellularLocation>
</comment>
<evidence type="ECO:0000256" key="4">
    <source>
        <dbReference type="ARBA" id="ARBA00022679"/>
    </source>
</evidence>
<evidence type="ECO:0000256" key="7">
    <source>
        <dbReference type="ARBA" id="ARBA00023136"/>
    </source>
</evidence>
<accession>A0A0G0SDV2</accession>
<proteinExistence type="predicted"/>
<evidence type="ECO:0000256" key="3">
    <source>
        <dbReference type="ARBA" id="ARBA00022676"/>
    </source>
</evidence>
<feature type="transmembrane region" description="Helical" evidence="8">
    <location>
        <begin position="312"/>
        <end position="329"/>
    </location>
</feature>
<feature type="domain" description="Glycosyltransferase RgtA/B/C/D-like" evidence="9">
    <location>
        <begin position="59"/>
        <end position="227"/>
    </location>
</feature>
<feature type="transmembrane region" description="Helical" evidence="8">
    <location>
        <begin position="76"/>
        <end position="98"/>
    </location>
</feature>
<evidence type="ECO:0000256" key="2">
    <source>
        <dbReference type="ARBA" id="ARBA00022475"/>
    </source>
</evidence>
<evidence type="ECO:0000313" key="10">
    <source>
        <dbReference type="EMBL" id="KKR32885.1"/>
    </source>
</evidence>
<evidence type="ECO:0000259" key="9">
    <source>
        <dbReference type="Pfam" id="PF13231"/>
    </source>
</evidence>
<evidence type="ECO:0000256" key="6">
    <source>
        <dbReference type="ARBA" id="ARBA00022989"/>
    </source>
</evidence>
<sequence length="496" mass="58459">MKKLYFLLLSITVLPLVYFRLDEGLKRLYNADEVFHLHYGYLLSVGELPYRDFYMHFTPFFHYTLVPFFRIMGENLAIYTVARFYAFILFLFTMLVTYKLGKLLFGKEVGLLSVLTLLVIPLSIEKQIELRPDNLMIPVFVLGTYFFVQGLTLPRVRPSDYFKAFFLSGLFLGISFWLLLKIVPGLAGLGISYLIISFWRKINRREIIDEIKIILAGFLIPSVPVLLYLLLTNNLTMGLKSIFLYAYLVQQNLWFPQNIIFYFRPNDVIYGTYKGLPWFLNNFLFLIMFLGIALFTVLAFSQKNIKGKIKYSILPLPLILLFLYTFFIRTGFQQYFLPVFPFMAIIVAKIFWEPYNLLLKKLKFLALLYLVSLLFIFAKSGYDAWINKALWTNDEIIKIAGEELRRTNADDRIFDFKGLYIFRRDGYYNCCNNFLEYIPALRDMLPSFIEDMEKNKTKLIVFTPGSPFDRFSQKEADYIKTHFSPTDDPMIWERIK</sequence>
<keyword evidence="6 8" id="KW-1133">Transmembrane helix</keyword>
<dbReference type="GO" id="GO:0009103">
    <property type="term" value="P:lipopolysaccharide biosynthetic process"/>
    <property type="evidence" value="ECO:0007669"/>
    <property type="project" value="UniProtKB-ARBA"/>
</dbReference>
<dbReference type="PANTHER" id="PTHR33908:SF11">
    <property type="entry name" value="MEMBRANE PROTEIN"/>
    <property type="match status" value="1"/>
</dbReference>
<evidence type="ECO:0000313" key="11">
    <source>
        <dbReference type="Proteomes" id="UP000034539"/>
    </source>
</evidence>